<proteinExistence type="predicted"/>
<keyword evidence="2" id="KW-1185">Reference proteome</keyword>
<dbReference type="InParanoid" id="E2BTL4"/>
<dbReference type="Proteomes" id="UP000008237">
    <property type="component" value="Unassembled WGS sequence"/>
</dbReference>
<reference evidence="1 2" key="1">
    <citation type="journal article" date="2010" name="Science">
        <title>Genomic comparison of the ants Camponotus floridanus and Harpegnathos saltator.</title>
        <authorList>
            <person name="Bonasio R."/>
            <person name="Zhang G."/>
            <person name="Ye C."/>
            <person name="Mutti N.S."/>
            <person name="Fang X."/>
            <person name="Qin N."/>
            <person name="Donahue G."/>
            <person name="Yang P."/>
            <person name="Li Q."/>
            <person name="Li C."/>
            <person name="Zhang P."/>
            <person name="Huang Z."/>
            <person name="Berger S.L."/>
            <person name="Reinberg D."/>
            <person name="Wang J."/>
            <person name="Liebig J."/>
        </authorList>
    </citation>
    <scope>NUCLEOTIDE SEQUENCE [LARGE SCALE GENOMIC DNA]</scope>
    <source>
        <strain evidence="1 2">R22 G/1</strain>
    </source>
</reference>
<dbReference type="EMBL" id="GL450449">
    <property type="protein sequence ID" value="EFN80970.1"/>
    <property type="molecule type" value="Genomic_DNA"/>
</dbReference>
<sequence length="89" mass="10960">MEKENKYWVKEEDRKCVFCGQGRDNIDHFIGECEITREWFKELGNSKEERVKKLWKDDLNKVKTEILKELWKEKKKGKKKEEKKRQDVI</sequence>
<evidence type="ECO:0000313" key="2">
    <source>
        <dbReference type="Proteomes" id="UP000008237"/>
    </source>
</evidence>
<name>E2BTL4_HARSA</name>
<accession>E2BTL4</accession>
<organism evidence="2">
    <name type="scientific">Harpegnathos saltator</name>
    <name type="common">Jerdon's jumping ant</name>
    <dbReference type="NCBI Taxonomy" id="610380"/>
    <lineage>
        <taxon>Eukaryota</taxon>
        <taxon>Metazoa</taxon>
        <taxon>Ecdysozoa</taxon>
        <taxon>Arthropoda</taxon>
        <taxon>Hexapoda</taxon>
        <taxon>Insecta</taxon>
        <taxon>Pterygota</taxon>
        <taxon>Neoptera</taxon>
        <taxon>Endopterygota</taxon>
        <taxon>Hymenoptera</taxon>
        <taxon>Apocrita</taxon>
        <taxon>Aculeata</taxon>
        <taxon>Formicoidea</taxon>
        <taxon>Formicidae</taxon>
        <taxon>Ponerinae</taxon>
        <taxon>Ponerini</taxon>
        <taxon>Harpegnathos</taxon>
    </lineage>
</organism>
<dbReference type="OMA" id="CEITREW"/>
<protein>
    <submittedName>
        <fullName evidence="1">Uncharacterized protein</fullName>
    </submittedName>
</protein>
<evidence type="ECO:0000313" key="1">
    <source>
        <dbReference type="EMBL" id="EFN80970.1"/>
    </source>
</evidence>
<gene>
    <name evidence="1" type="ORF">EAI_11140</name>
</gene>
<dbReference type="AlphaFoldDB" id="E2BTL4"/>